<feature type="region of interest" description="Disordered" evidence="1">
    <location>
        <begin position="370"/>
        <end position="444"/>
    </location>
</feature>
<comment type="caution">
    <text evidence="2">The sequence shown here is derived from an EMBL/GenBank/DDBJ whole genome shotgun (WGS) entry which is preliminary data.</text>
</comment>
<evidence type="ECO:0000313" key="3">
    <source>
        <dbReference type="Proteomes" id="UP001470230"/>
    </source>
</evidence>
<evidence type="ECO:0000256" key="1">
    <source>
        <dbReference type="SAM" id="MobiDB-lite"/>
    </source>
</evidence>
<dbReference type="Proteomes" id="UP001470230">
    <property type="component" value="Unassembled WGS sequence"/>
</dbReference>
<evidence type="ECO:0000313" key="2">
    <source>
        <dbReference type="EMBL" id="KAK8892133.1"/>
    </source>
</evidence>
<feature type="compositionally biased region" description="Low complexity" evidence="1">
    <location>
        <begin position="377"/>
        <end position="390"/>
    </location>
</feature>
<dbReference type="Gene3D" id="3.40.630.30">
    <property type="match status" value="1"/>
</dbReference>
<gene>
    <name evidence="2" type="ORF">M9Y10_029356</name>
</gene>
<proteinExistence type="predicted"/>
<accession>A0ABR2KLV1</accession>
<name>A0ABR2KLV1_9EUKA</name>
<organism evidence="2 3">
    <name type="scientific">Tritrichomonas musculus</name>
    <dbReference type="NCBI Taxonomy" id="1915356"/>
    <lineage>
        <taxon>Eukaryota</taxon>
        <taxon>Metamonada</taxon>
        <taxon>Parabasalia</taxon>
        <taxon>Tritrichomonadida</taxon>
        <taxon>Tritrichomonadidae</taxon>
        <taxon>Tritrichomonas</taxon>
    </lineage>
</organism>
<reference evidence="2 3" key="1">
    <citation type="submission" date="2024-04" db="EMBL/GenBank/DDBJ databases">
        <title>Tritrichomonas musculus Genome.</title>
        <authorList>
            <person name="Alves-Ferreira E."/>
            <person name="Grigg M."/>
            <person name="Lorenzi H."/>
            <person name="Galac M."/>
        </authorList>
    </citation>
    <scope>NUCLEOTIDE SEQUENCE [LARGE SCALE GENOMIC DNA]</scope>
    <source>
        <strain evidence="2 3">EAF2021</strain>
    </source>
</reference>
<protein>
    <submittedName>
        <fullName evidence="2">Uncharacterized protein</fullName>
    </submittedName>
</protein>
<keyword evidence="3" id="KW-1185">Reference proteome</keyword>
<sequence>MKKQSVYKLILKGKEYRIPSKSPFLNDVEVDIYISLITEGQYDVKCNVSNKVFKEFVDHWISRKDIDINDDNISEYTQISDEFDRIRNLIQQFHDFQINENNISIKKEHDELNQALSQKKLKLDQRKKEYEQIINDFFYKKEVSTDEQFNDIKEKLFFACYKHDVKYVELLTKEKVNQENIDSSLNSEVSSNNNIYDMNTFTIFYKYNGFPISIDQNRFAKLKSKDVINSIAQSKMYEVKASVSIESLQIFLNYWIYDSLPQINIGNIWSYYLLSEEFGLMSDYLSLPEYEPILKLRFLIEKKGNENLMQKIERFIALHLDFYIEKYSDEMHQIELSSLFNIFYHSERKLNNHHAAYEFIINFSKYHKNSDEKESDSSNNNNKGFSNINDSKNKNNDDDNNNGNSNNNSNNNNNKNNNSNNNNNNNNNSNNNSNDNNVNDNDNSVRDNINDYLILLGSLDFTKLESEINSNFVTEFTNNYIEIRKINEKDDFSKVIQLLEGSEGLNTYNFYATRYFIQSNFSKGFLCEVKYSNKSKILGVIYGTKTAKTKTIENEIDNIKEKVKDYSFYKFHIHMMYVKKELPNQRQMYQLLIEQLLKDIEEENIDNNDCKVSEVNATVQQIKYHVEYISEILTKNGFFKYDTLIRYYGNGESNVRMKKILYYPEAYNIKRKD</sequence>
<dbReference type="EMBL" id="JAPFFF010000004">
    <property type="protein sequence ID" value="KAK8892133.1"/>
    <property type="molecule type" value="Genomic_DNA"/>
</dbReference>
<feature type="compositionally biased region" description="Low complexity" evidence="1">
    <location>
        <begin position="401"/>
        <end position="442"/>
    </location>
</feature>